<evidence type="ECO:0000313" key="3">
    <source>
        <dbReference type="EnsemblPlants" id="OB02G41160.1"/>
    </source>
</evidence>
<dbReference type="AlphaFoldDB" id="J3LHJ9"/>
<dbReference type="OMA" id="LLPNCCL"/>
<organism evidence="3">
    <name type="scientific">Oryza brachyantha</name>
    <name type="common">malo sina</name>
    <dbReference type="NCBI Taxonomy" id="4533"/>
    <lineage>
        <taxon>Eukaryota</taxon>
        <taxon>Viridiplantae</taxon>
        <taxon>Streptophyta</taxon>
        <taxon>Embryophyta</taxon>
        <taxon>Tracheophyta</taxon>
        <taxon>Spermatophyta</taxon>
        <taxon>Magnoliopsida</taxon>
        <taxon>Liliopsida</taxon>
        <taxon>Poales</taxon>
        <taxon>Poaceae</taxon>
        <taxon>BOP clade</taxon>
        <taxon>Oryzoideae</taxon>
        <taxon>Oryzeae</taxon>
        <taxon>Oryzinae</taxon>
        <taxon>Oryza</taxon>
    </lineage>
</organism>
<evidence type="ECO:0000313" key="4">
    <source>
        <dbReference type="Proteomes" id="UP000006038"/>
    </source>
</evidence>
<proteinExistence type="predicted"/>
<dbReference type="EnsemblPlants" id="OB02G41160.1">
    <property type="protein sequence ID" value="OB02G41160.1"/>
    <property type="gene ID" value="OB02G41160"/>
</dbReference>
<feature type="compositionally biased region" description="Basic residues" evidence="1">
    <location>
        <begin position="78"/>
        <end position="116"/>
    </location>
</feature>
<reference evidence="3" key="1">
    <citation type="submission" date="2013-04" db="UniProtKB">
        <authorList>
            <consortium name="EnsemblPlants"/>
        </authorList>
    </citation>
    <scope>IDENTIFICATION</scope>
</reference>
<feature type="signal peptide" evidence="2">
    <location>
        <begin position="1"/>
        <end position="25"/>
    </location>
</feature>
<dbReference type="Proteomes" id="UP000006038">
    <property type="component" value="Unassembled WGS sequence"/>
</dbReference>
<dbReference type="HOGENOM" id="CLU_1485702_0_0_1"/>
<feature type="region of interest" description="Disordered" evidence="1">
    <location>
        <begin position="47"/>
        <end position="182"/>
    </location>
</feature>
<keyword evidence="4" id="KW-1185">Reference proteome</keyword>
<accession>J3LHJ9</accession>
<name>J3LHJ9_ORYBR</name>
<feature type="chain" id="PRO_5003773873" evidence="2">
    <location>
        <begin position="26"/>
        <end position="182"/>
    </location>
</feature>
<evidence type="ECO:0000256" key="1">
    <source>
        <dbReference type="SAM" id="MobiDB-lite"/>
    </source>
</evidence>
<dbReference type="Gramene" id="OB02G41160.1">
    <property type="protein sequence ID" value="OB02G41160.1"/>
    <property type="gene ID" value="OB02G41160"/>
</dbReference>
<feature type="compositionally biased region" description="Basic residues" evidence="1">
    <location>
        <begin position="134"/>
        <end position="150"/>
    </location>
</feature>
<evidence type="ECO:0000256" key="2">
    <source>
        <dbReference type="SAM" id="SignalP"/>
    </source>
</evidence>
<feature type="compositionally biased region" description="Low complexity" evidence="1">
    <location>
        <begin position="117"/>
        <end position="133"/>
    </location>
</feature>
<sequence>MRSCHSELLPNCCLMLRLLFPMAHRLQLCWSLFFPLARPSRRTRHRSVLQASSRSPLLPAPGRTSWWGTGRRSSSKPARGRATRRRGGRRTTRRPATRARVRGARARTRGTRRTRRMQSQGRRGRSSPVARGRPGPRRRGGRRDRPHRSASTRPSSDTAGTGAARIPQGLERSGDGGDEAGG</sequence>
<keyword evidence="2" id="KW-0732">Signal</keyword>
<protein>
    <submittedName>
        <fullName evidence="3">Uncharacterized protein</fullName>
    </submittedName>
</protein>